<evidence type="ECO:0000256" key="1">
    <source>
        <dbReference type="ARBA" id="ARBA00005858"/>
    </source>
</evidence>
<dbReference type="InterPro" id="IPR017117">
    <property type="entry name" value="Nob1_euk"/>
</dbReference>
<accession>A0A7D9H2D2</accession>
<dbReference type="AlphaFoldDB" id="A0A7D9H2D2"/>
<gene>
    <name evidence="12" type="primary">NOB1</name>
    <name evidence="12" type="ORF">DEBR0S5_11782G</name>
</gene>
<evidence type="ECO:0000259" key="11">
    <source>
        <dbReference type="Pfam" id="PF17146"/>
    </source>
</evidence>
<evidence type="ECO:0000256" key="6">
    <source>
        <dbReference type="ARBA" id="ARBA00023242"/>
    </source>
</evidence>
<feature type="binding site" evidence="8">
    <location>
        <position position="347"/>
    </location>
    <ligand>
        <name>Zn(2+)</name>
        <dbReference type="ChEBI" id="CHEBI:29105"/>
    </ligand>
</feature>
<protein>
    <recommendedName>
        <fullName evidence="7">20S-pre-rRNA D-site endonuclease NOB1</fullName>
    </recommendedName>
</protein>
<evidence type="ECO:0000256" key="8">
    <source>
        <dbReference type="PIRSR" id="PIRSR037125-1"/>
    </source>
</evidence>
<comment type="similarity">
    <text evidence="1 7">Belongs to the NOB1 family.</text>
</comment>
<dbReference type="InterPro" id="IPR014881">
    <property type="entry name" value="NOB1_Zn-bd"/>
</dbReference>
<keyword evidence="4" id="KW-0378">Hydrolase</keyword>
<keyword evidence="3 7" id="KW-0479">Metal-binding</keyword>
<dbReference type="Proteomes" id="UP000478008">
    <property type="component" value="Unassembled WGS sequence"/>
</dbReference>
<reference evidence="12 13" key="1">
    <citation type="submission" date="2019-07" db="EMBL/GenBank/DDBJ databases">
        <authorList>
            <person name="Friedrich A."/>
            <person name="Schacherer J."/>
        </authorList>
    </citation>
    <scope>NUCLEOTIDE SEQUENCE [LARGE SCALE GENOMIC DNA]</scope>
</reference>
<feature type="domain" description="Nin one binding (NOB1) Zn-ribbon-like" evidence="10">
    <location>
        <begin position="337"/>
        <end position="412"/>
    </location>
</feature>
<dbReference type="GO" id="GO:0016787">
    <property type="term" value="F:hydrolase activity"/>
    <property type="evidence" value="ECO:0007669"/>
    <property type="project" value="UniProtKB-KW"/>
</dbReference>
<dbReference type="InterPro" id="IPR036283">
    <property type="entry name" value="NOB1_Zf-like_sf"/>
</dbReference>
<dbReference type="CDD" id="cd09876">
    <property type="entry name" value="PIN_Nob1-like"/>
    <property type="match status" value="1"/>
</dbReference>
<feature type="compositionally biased region" description="Basic and acidic residues" evidence="9">
    <location>
        <begin position="118"/>
        <end position="160"/>
    </location>
</feature>
<evidence type="ECO:0000313" key="13">
    <source>
        <dbReference type="Proteomes" id="UP000478008"/>
    </source>
</evidence>
<evidence type="ECO:0000259" key="10">
    <source>
        <dbReference type="Pfam" id="PF08772"/>
    </source>
</evidence>
<evidence type="ECO:0000256" key="5">
    <source>
        <dbReference type="ARBA" id="ARBA00022833"/>
    </source>
</evidence>
<evidence type="ECO:0000256" key="9">
    <source>
        <dbReference type="SAM" id="MobiDB-lite"/>
    </source>
</evidence>
<proteinExistence type="inferred from homology"/>
<dbReference type="Gene3D" id="6.20.210.10">
    <property type="entry name" value="Nin one binding (NOB1), Zn-ribbon-like"/>
    <property type="match status" value="1"/>
</dbReference>
<dbReference type="GO" id="GO:0030490">
    <property type="term" value="P:maturation of SSU-rRNA"/>
    <property type="evidence" value="ECO:0007669"/>
    <property type="project" value="TreeGrafter"/>
</dbReference>
<keyword evidence="5 7" id="KW-0862">Zinc</keyword>
<name>A0A7D9H2D2_DEKBR</name>
<keyword evidence="6 7" id="KW-0539">Nucleus</keyword>
<organism evidence="12 13">
    <name type="scientific">Dekkera bruxellensis</name>
    <name type="common">Brettanomyces custersii</name>
    <dbReference type="NCBI Taxonomy" id="5007"/>
    <lineage>
        <taxon>Eukaryota</taxon>
        <taxon>Fungi</taxon>
        <taxon>Dikarya</taxon>
        <taxon>Ascomycota</taxon>
        <taxon>Saccharomycotina</taxon>
        <taxon>Pichiomycetes</taxon>
        <taxon>Pichiales</taxon>
        <taxon>Pichiaceae</taxon>
        <taxon>Brettanomyces</taxon>
    </lineage>
</organism>
<dbReference type="PANTHER" id="PTHR12814">
    <property type="entry name" value="RNA-BINDING PROTEIN NOB1"/>
    <property type="match status" value="1"/>
</dbReference>
<dbReference type="PIRSF" id="PIRSF037125">
    <property type="entry name" value="D-site_20S_pre-rRNA_nuclease"/>
    <property type="match status" value="1"/>
</dbReference>
<comment type="subcellular location">
    <subcellularLocation>
        <location evidence="7">Nucleus</location>
        <location evidence="7">Nucleolus</location>
    </subcellularLocation>
</comment>
<dbReference type="GO" id="GO:0030688">
    <property type="term" value="C:preribosome, small subunit precursor"/>
    <property type="evidence" value="ECO:0007669"/>
    <property type="project" value="TreeGrafter"/>
</dbReference>
<evidence type="ECO:0000256" key="2">
    <source>
        <dbReference type="ARBA" id="ARBA00022722"/>
    </source>
</evidence>
<dbReference type="SUPFAM" id="SSF144206">
    <property type="entry name" value="NOB1 zinc finger-like"/>
    <property type="match status" value="1"/>
</dbReference>
<feature type="compositionally biased region" description="Basic residues" evidence="9">
    <location>
        <begin position="203"/>
        <end position="223"/>
    </location>
</feature>
<feature type="domain" description="Ribonuclease PIN" evidence="11">
    <location>
        <begin position="11"/>
        <end position="99"/>
    </location>
</feature>
<feature type="compositionally biased region" description="Basic and acidic residues" evidence="9">
    <location>
        <begin position="168"/>
        <end position="178"/>
    </location>
</feature>
<dbReference type="GO" id="GO:0005737">
    <property type="term" value="C:cytoplasm"/>
    <property type="evidence" value="ECO:0007669"/>
    <property type="project" value="UniProtKB-ARBA"/>
</dbReference>
<sequence length="505" mass="56556">MSNDSQKVDTLILDAGPLITQPAVRLQQLAFHFFTTPGVYHELRDENVRSKLPLWTDKLKVRQPRPSSIKAVSDFAKLTGDYAVLSMNDVHLLALTYELECDLNGGDGNLRKSPGAQRNKDLQTEKEQLSKEASKPIVSEKPEGTVPETKTENVVEEDRTSNLVPKQVESEPKSKEEAGDASTISQKNESEGQVEDDGWTTVKSKKHVYKKKQRKRGGRKHKASRDMLIIDVPNESNPPASASSHVVQAVERTEKKSDTEETSANQADSNLPEDDGEWITPENLNETILKDNNEVEDLGSAEESKVKAALATGDFAIQNVALQLGLNLFDAMSGLRIKRVRNYMYRCHACFTMVPMPKDGTPKHFCPNCGGATLMRCPVSVDSKTGEVKAYLKKNFQWHTRGNVYSLPSPLSKNSQKRYGRKGFQHRGNENIEEIYLREDQKEYQQAIKNAKWQRKQMEKAMENFVGGGSADNIVSPFLADGDLRSVKVSIGKGRNANTPRRRKR</sequence>
<dbReference type="Pfam" id="PF08772">
    <property type="entry name" value="Zn_ribbon_NOB1"/>
    <property type="match status" value="1"/>
</dbReference>
<dbReference type="Pfam" id="PF17146">
    <property type="entry name" value="PIN_6"/>
    <property type="match status" value="1"/>
</dbReference>
<feature type="compositionally biased region" description="Low complexity" evidence="9">
    <location>
        <begin position="233"/>
        <end position="244"/>
    </location>
</feature>
<keyword evidence="13" id="KW-1185">Reference proteome</keyword>
<comment type="function">
    <text evidence="7">Required for the synthesis of 40S ribosome subunits. Has a role in processing 20S pre-rRNA into the mature 18S rRNA, where it is required for cleavage at the 3' end of the mature 18S rRNA (D-site). Accompanies the 20S pre-rRNA from the nucleus to the cytoplasm.</text>
</comment>
<dbReference type="EMBL" id="CABFWN010000005">
    <property type="protein sequence ID" value="VUG19780.1"/>
    <property type="molecule type" value="Genomic_DNA"/>
</dbReference>
<evidence type="ECO:0000256" key="3">
    <source>
        <dbReference type="ARBA" id="ARBA00022723"/>
    </source>
</evidence>
<dbReference type="FunFam" id="3.40.50.1010:FF:000020">
    <property type="entry name" value="20S-pre-rRNA D-site endonuclease NOB1"/>
    <property type="match status" value="1"/>
</dbReference>
<dbReference type="InterPro" id="IPR033411">
    <property type="entry name" value="Ribonuclease_PIN"/>
</dbReference>
<feature type="binding site" evidence="8">
    <location>
        <position position="350"/>
    </location>
    <ligand>
        <name>Zn(2+)</name>
        <dbReference type="ChEBI" id="CHEBI:29105"/>
    </ligand>
</feature>
<evidence type="ECO:0000256" key="4">
    <source>
        <dbReference type="ARBA" id="ARBA00022801"/>
    </source>
</evidence>
<dbReference type="PANTHER" id="PTHR12814:SF2">
    <property type="entry name" value="RNA-BINDING PROTEIN NOB1"/>
    <property type="match status" value="1"/>
</dbReference>
<keyword evidence="2" id="KW-0540">Nuclease</keyword>
<dbReference type="InterPro" id="IPR039907">
    <property type="entry name" value="NOB1"/>
</dbReference>
<dbReference type="GO" id="GO:0005730">
    <property type="term" value="C:nucleolus"/>
    <property type="evidence" value="ECO:0007669"/>
    <property type="project" value="UniProtKB-SubCell"/>
</dbReference>
<evidence type="ECO:0000256" key="7">
    <source>
        <dbReference type="PIRNR" id="PIRNR037125"/>
    </source>
</evidence>
<feature type="region of interest" description="Disordered" evidence="9">
    <location>
        <begin position="110"/>
        <end position="277"/>
    </location>
</feature>
<dbReference type="GO" id="GO:0046872">
    <property type="term" value="F:metal ion binding"/>
    <property type="evidence" value="ECO:0007669"/>
    <property type="project" value="UniProtKB-UniRule"/>
</dbReference>
<feature type="binding site" evidence="8">
    <location>
        <position position="366"/>
    </location>
    <ligand>
        <name>Zn(2+)</name>
        <dbReference type="ChEBI" id="CHEBI:29105"/>
    </ligand>
</feature>
<dbReference type="GO" id="GO:0004521">
    <property type="term" value="F:RNA endonuclease activity"/>
    <property type="evidence" value="ECO:0007669"/>
    <property type="project" value="UniProtKB-UniRule"/>
</dbReference>
<evidence type="ECO:0000313" key="12">
    <source>
        <dbReference type="EMBL" id="VUG19780.1"/>
    </source>
</evidence>
<dbReference type="Gene3D" id="3.40.50.1010">
    <property type="entry name" value="5'-nuclease"/>
    <property type="match status" value="1"/>
</dbReference>
<feature type="binding site" evidence="8">
    <location>
        <position position="369"/>
    </location>
    <ligand>
        <name>Zn(2+)</name>
        <dbReference type="ChEBI" id="CHEBI:29105"/>
    </ligand>
</feature>